<dbReference type="AlphaFoldDB" id="A0A5B6UYY0"/>
<dbReference type="Gene3D" id="3.30.420.10">
    <property type="entry name" value="Ribonuclease H-like superfamily/Ribonuclease H"/>
    <property type="match status" value="1"/>
</dbReference>
<name>A0A5B6UYY0_9ROSI</name>
<dbReference type="InterPro" id="IPR036397">
    <property type="entry name" value="RNaseH_sf"/>
</dbReference>
<gene>
    <name evidence="1" type="ORF">EPI10_028365</name>
</gene>
<accession>A0A5B6UYY0</accession>
<evidence type="ECO:0000313" key="1">
    <source>
        <dbReference type="EMBL" id="KAA3461822.1"/>
    </source>
</evidence>
<keyword evidence="2" id="KW-1185">Reference proteome</keyword>
<dbReference type="OrthoDB" id="1738613at2759"/>
<dbReference type="EMBL" id="SMMG02000009">
    <property type="protein sequence ID" value="KAA3461822.1"/>
    <property type="molecule type" value="Genomic_DNA"/>
</dbReference>
<proteinExistence type="predicted"/>
<dbReference type="SUPFAM" id="SSF53098">
    <property type="entry name" value="Ribonuclease H-like"/>
    <property type="match status" value="1"/>
</dbReference>
<dbReference type="InterPro" id="IPR012337">
    <property type="entry name" value="RNaseH-like_sf"/>
</dbReference>
<sequence length="80" mass="9162">MGCQCLSSQTGTLDLHHDSGGCCMWLWVQAFHPQTDGQSERIIQILEDMLRSCVIDFKGSWEDYLPLVEFAYNNNYQSSI</sequence>
<reference evidence="2" key="1">
    <citation type="journal article" date="2019" name="Plant Biotechnol. J.">
        <title>Genome sequencing of the Australian wild diploid species Gossypium australe highlights disease resistance and delayed gland morphogenesis.</title>
        <authorList>
            <person name="Cai Y."/>
            <person name="Cai X."/>
            <person name="Wang Q."/>
            <person name="Wang P."/>
            <person name="Zhang Y."/>
            <person name="Cai C."/>
            <person name="Xu Y."/>
            <person name="Wang K."/>
            <person name="Zhou Z."/>
            <person name="Wang C."/>
            <person name="Geng S."/>
            <person name="Li B."/>
            <person name="Dong Q."/>
            <person name="Hou Y."/>
            <person name="Wang H."/>
            <person name="Ai P."/>
            <person name="Liu Z."/>
            <person name="Yi F."/>
            <person name="Sun M."/>
            <person name="An G."/>
            <person name="Cheng J."/>
            <person name="Zhang Y."/>
            <person name="Shi Q."/>
            <person name="Xie Y."/>
            <person name="Shi X."/>
            <person name="Chang Y."/>
            <person name="Huang F."/>
            <person name="Chen Y."/>
            <person name="Hong S."/>
            <person name="Mi L."/>
            <person name="Sun Q."/>
            <person name="Zhang L."/>
            <person name="Zhou B."/>
            <person name="Peng R."/>
            <person name="Zhang X."/>
            <person name="Liu F."/>
        </authorList>
    </citation>
    <scope>NUCLEOTIDE SEQUENCE [LARGE SCALE GENOMIC DNA]</scope>
    <source>
        <strain evidence="2">cv. PA1801</strain>
    </source>
</reference>
<organism evidence="1 2">
    <name type="scientific">Gossypium australe</name>
    <dbReference type="NCBI Taxonomy" id="47621"/>
    <lineage>
        <taxon>Eukaryota</taxon>
        <taxon>Viridiplantae</taxon>
        <taxon>Streptophyta</taxon>
        <taxon>Embryophyta</taxon>
        <taxon>Tracheophyta</taxon>
        <taxon>Spermatophyta</taxon>
        <taxon>Magnoliopsida</taxon>
        <taxon>eudicotyledons</taxon>
        <taxon>Gunneridae</taxon>
        <taxon>Pentapetalae</taxon>
        <taxon>rosids</taxon>
        <taxon>malvids</taxon>
        <taxon>Malvales</taxon>
        <taxon>Malvaceae</taxon>
        <taxon>Malvoideae</taxon>
        <taxon>Gossypium</taxon>
    </lineage>
</organism>
<protein>
    <submittedName>
        <fullName evidence="1">DNA/RNA polymerases superfamily protein</fullName>
    </submittedName>
</protein>
<dbReference type="GO" id="GO:0003676">
    <property type="term" value="F:nucleic acid binding"/>
    <property type="evidence" value="ECO:0007669"/>
    <property type="project" value="InterPro"/>
</dbReference>
<comment type="caution">
    <text evidence="1">The sequence shown here is derived from an EMBL/GenBank/DDBJ whole genome shotgun (WGS) entry which is preliminary data.</text>
</comment>
<dbReference type="Proteomes" id="UP000325315">
    <property type="component" value="Unassembled WGS sequence"/>
</dbReference>
<evidence type="ECO:0000313" key="2">
    <source>
        <dbReference type="Proteomes" id="UP000325315"/>
    </source>
</evidence>